<proteinExistence type="inferred from homology"/>
<organism evidence="11 12">
    <name type="scientific">Lactococcus fujiensis JCM 16395</name>
    <dbReference type="NCBI Taxonomy" id="1291764"/>
    <lineage>
        <taxon>Bacteria</taxon>
        <taxon>Bacillati</taxon>
        <taxon>Bacillota</taxon>
        <taxon>Bacilli</taxon>
        <taxon>Lactobacillales</taxon>
        <taxon>Streptococcaceae</taxon>
        <taxon>Lactococcus</taxon>
    </lineage>
</organism>
<accession>A0A2A5RKC7</accession>
<dbReference type="GO" id="GO:0046872">
    <property type="term" value="F:metal ion binding"/>
    <property type="evidence" value="ECO:0007669"/>
    <property type="project" value="UniProtKB-KW"/>
</dbReference>
<dbReference type="InterPro" id="IPR050238">
    <property type="entry name" value="DNA_Rep/Repair_Clamp_Loader"/>
</dbReference>
<dbReference type="InterPro" id="IPR003593">
    <property type="entry name" value="AAA+_ATPase"/>
</dbReference>
<dbReference type="NCBIfam" id="TIGR02397">
    <property type="entry name" value="dnaX_nterm"/>
    <property type="match status" value="1"/>
</dbReference>
<gene>
    <name evidence="11" type="ORF">RT41_GL001758</name>
</gene>
<keyword evidence="7" id="KW-0239">DNA-directed DNA polymerase</keyword>
<dbReference type="EMBL" id="JXJU01000007">
    <property type="protein sequence ID" value="PCR99645.1"/>
    <property type="molecule type" value="Genomic_DNA"/>
</dbReference>
<keyword evidence="5" id="KW-0862">Zinc</keyword>
<comment type="catalytic activity">
    <reaction evidence="8">
        <text>DNA(n) + a 2'-deoxyribonucleoside 5'-triphosphate = DNA(n+1) + diphosphate</text>
        <dbReference type="Rhea" id="RHEA:22508"/>
        <dbReference type="Rhea" id="RHEA-COMP:17339"/>
        <dbReference type="Rhea" id="RHEA-COMP:17340"/>
        <dbReference type="ChEBI" id="CHEBI:33019"/>
        <dbReference type="ChEBI" id="CHEBI:61560"/>
        <dbReference type="ChEBI" id="CHEBI:173112"/>
        <dbReference type="EC" id="2.7.7.7"/>
    </reaction>
</comment>
<keyword evidence="7" id="KW-0808">Transferase</keyword>
<keyword evidence="9" id="KW-0175">Coiled coil</keyword>
<dbReference type="RefSeq" id="WP_096818346.1">
    <property type="nucleotide sequence ID" value="NZ_JXJU01000007.1"/>
</dbReference>
<keyword evidence="3" id="KW-0479">Metal-binding</keyword>
<dbReference type="GO" id="GO:0003887">
    <property type="term" value="F:DNA-directed DNA polymerase activity"/>
    <property type="evidence" value="ECO:0007669"/>
    <property type="project" value="UniProtKB-KW"/>
</dbReference>
<dbReference type="AlphaFoldDB" id="A0A2A5RKC7"/>
<dbReference type="Pfam" id="PF22608">
    <property type="entry name" value="DNAX_ATPase_lid"/>
    <property type="match status" value="1"/>
</dbReference>
<comment type="caution">
    <text evidence="11">The sequence shown here is derived from an EMBL/GenBank/DDBJ whole genome shotgun (WGS) entry which is preliminary data.</text>
</comment>
<dbReference type="InterPro" id="IPR012763">
    <property type="entry name" value="DNA_pol_III_sug/sutau_N"/>
</dbReference>
<keyword evidence="12" id="KW-1185">Reference proteome</keyword>
<dbReference type="CDD" id="cd18137">
    <property type="entry name" value="HLD_clamp_pol_III_gamma_tau"/>
    <property type="match status" value="1"/>
</dbReference>
<keyword evidence="4" id="KW-0547">Nucleotide-binding</keyword>
<dbReference type="InterPro" id="IPR045085">
    <property type="entry name" value="HLD_clamp_pol_III_gamma_tau"/>
</dbReference>
<dbReference type="GO" id="GO:0006261">
    <property type="term" value="P:DNA-templated DNA replication"/>
    <property type="evidence" value="ECO:0007669"/>
    <property type="project" value="TreeGrafter"/>
</dbReference>
<dbReference type="SMART" id="SM00382">
    <property type="entry name" value="AAA"/>
    <property type="match status" value="1"/>
</dbReference>
<name>A0A2A5RKC7_9LACT</name>
<dbReference type="Proteomes" id="UP000218181">
    <property type="component" value="Unassembled WGS sequence"/>
</dbReference>
<comment type="similarity">
    <text evidence="1">Belongs to the DnaX/STICHEL family.</text>
</comment>
<dbReference type="InterPro" id="IPR008921">
    <property type="entry name" value="DNA_pol3_clamp-load_cplx_C"/>
</dbReference>
<dbReference type="InterPro" id="IPR027417">
    <property type="entry name" value="P-loop_NTPase"/>
</dbReference>
<dbReference type="Gene3D" id="3.40.50.300">
    <property type="entry name" value="P-loop containing nucleotide triphosphate hydrolases"/>
    <property type="match status" value="1"/>
</dbReference>
<dbReference type="SUPFAM" id="SSF52540">
    <property type="entry name" value="P-loop containing nucleoside triphosphate hydrolases"/>
    <property type="match status" value="1"/>
</dbReference>
<dbReference type="Pfam" id="PF13177">
    <property type="entry name" value="DNA_pol3_delta2"/>
    <property type="match status" value="1"/>
</dbReference>
<dbReference type="GO" id="GO:0005524">
    <property type="term" value="F:ATP binding"/>
    <property type="evidence" value="ECO:0007669"/>
    <property type="project" value="UniProtKB-KW"/>
</dbReference>
<evidence type="ECO:0000259" key="10">
    <source>
        <dbReference type="SMART" id="SM00382"/>
    </source>
</evidence>
<keyword evidence="7" id="KW-0548">Nucleotidyltransferase</keyword>
<dbReference type="PANTHER" id="PTHR11669">
    <property type="entry name" value="REPLICATION FACTOR C / DNA POLYMERASE III GAMMA-TAU SUBUNIT"/>
    <property type="match status" value="1"/>
</dbReference>
<dbReference type="STRING" id="1291764.GCA_001311235_02229"/>
<dbReference type="Gene3D" id="1.10.8.60">
    <property type="match status" value="1"/>
</dbReference>
<evidence type="ECO:0000256" key="3">
    <source>
        <dbReference type="ARBA" id="ARBA00022723"/>
    </source>
</evidence>
<evidence type="ECO:0000313" key="11">
    <source>
        <dbReference type="EMBL" id="PCR99645.1"/>
    </source>
</evidence>
<dbReference type="SUPFAM" id="SSF48019">
    <property type="entry name" value="post-AAA+ oligomerization domain-like"/>
    <property type="match status" value="1"/>
</dbReference>
<sequence length="557" mass="61289">MSYQALYRKYRSQRFDEMVGQEVVATTLKNAIVNHQISHAYLFSGPRGTGKTSAAKIFAKAINCPNQVDGEPCNNCFICDSITKGTLEDVIELDAASNNGVDEIREIRDKSTYAATHATYKVYIIDEVHMLSTGAFNALLKTLEEPTENVVFVLATTELQKIPATIISRVQRFAFKSITTNEIQGHLADVLQEEKIEFDPTALEVIAKSAEGGMRDALSLLDQALSFSDGQLKEKDALLVTGSIANEALIAYVDALKQNDETSALTELDKIFLEGKNMLRFTEDLLAYFRDMLLKADEKNRTQLFSWIDIAIDSLKNIKETTHTKIAADVMTMRLAEVYQTPVSSLGSNQELQEVLQGFSKLSQDYKALSQEISELKAQIASGTVQTKVQASATPVVSADKSKSSGHSNSVNRDLIYKALGEATREALNAANKAWPELVASISIPAERALLNNTKPAAAGEHYLVVTFPHVNLAKRVTENAELQLTCGNLLSSIAGFSPEIIALAESDWKEIRSEYVAELKTKKSPSEEVEEQKELEDEGLAMAKSLFGEKVVEIDD</sequence>
<evidence type="ECO:0000256" key="7">
    <source>
        <dbReference type="ARBA" id="ARBA00022932"/>
    </source>
</evidence>
<feature type="domain" description="AAA+ ATPase" evidence="10">
    <location>
        <begin position="37"/>
        <end position="179"/>
    </location>
</feature>
<protein>
    <recommendedName>
        <fullName evidence="2">DNA-directed DNA polymerase</fullName>
        <ecNumber evidence="2">2.7.7.7</ecNumber>
    </recommendedName>
</protein>
<evidence type="ECO:0000256" key="5">
    <source>
        <dbReference type="ARBA" id="ARBA00022833"/>
    </source>
</evidence>
<feature type="coiled-coil region" evidence="9">
    <location>
        <begin position="359"/>
        <end position="386"/>
    </location>
</feature>
<evidence type="ECO:0000256" key="4">
    <source>
        <dbReference type="ARBA" id="ARBA00022741"/>
    </source>
</evidence>
<dbReference type="GO" id="GO:0009360">
    <property type="term" value="C:DNA polymerase III complex"/>
    <property type="evidence" value="ECO:0007669"/>
    <property type="project" value="InterPro"/>
</dbReference>
<evidence type="ECO:0000256" key="2">
    <source>
        <dbReference type="ARBA" id="ARBA00012417"/>
    </source>
</evidence>
<evidence type="ECO:0000256" key="6">
    <source>
        <dbReference type="ARBA" id="ARBA00022840"/>
    </source>
</evidence>
<dbReference type="CDD" id="cd00009">
    <property type="entry name" value="AAA"/>
    <property type="match status" value="1"/>
</dbReference>
<dbReference type="FunFam" id="1.10.8.60:FF:000013">
    <property type="entry name" value="DNA polymerase III subunit gamma/tau"/>
    <property type="match status" value="1"/>
</dbReference>
<evidence type="ECO:0000256" key="1">
    <source>
        <dbReference type="ARBA" id="ARBA00006360"/>
    </source>
</evidence>
<evidence type="ECO:0000256" key="9">
    <source>
        <dbReference type="SAM" id="Coils"/>
    </source>
</evidence>
<dbReference type="GO" id="GO:0003677">
    <property type="term" value="F:DNA binding"/>
    <property type="evidence" value="ECO:0007669"/>
    <property type="project" value="InterPro"/>
</dbReference>
<dbReference type="EC" id="2.7.7.7" evidence="2"/>
<reference evidence="11 12" key="1">
    <citation type="submission" date="2014-12" db="EMBL/GenBank/DDBJ databases">
        <title>Draft genome sequences of 10 type strains of Lactococcus.</title>
        <authorList>
            <person name="Sun Z."/>
            <person name="Zhong Z."/>
            <person name="Liu W."/>
            <person name="Zhang W."/>
            <person name="Zhang H."/>
        </authorList>
    </citation>
    <scope>NUCLEOTIDE SEQUENCE [LARGE SCALE GENOMIC DNA]</scope>
    <source>
        <strain evidence="11 12">JCM 16395</strain>
    </source>
</reference>
<dbReference type="InterPro" id="IPR001270">
    <property type="entry name" value="ClpA/B"/>
</dbReference>
<dbReference type="OrthoDB" id="9810148at2"/>
<dbReference type="NCBIfam" id="NF004046">
    <property type="entry name" value="PRK05563.1"/>
    <property type="match status" value="1"/>
</dbReference>
<dbReference type="PANTHER" id="PTHR11669:SF0">
    <property type="entry name" value="PROTEIN STICHEL-LIKE 2"/>
    <property type="match status" value="1"/>
</dbReference>
<dbReference type="FunFam" id="3.40.50.300:FF:000014">
    <property type="entry name" value="DNA polymerase III subunit gamma/tau"/>
    <property type="match status" value="1"/>
</dbReference>
<dbReference type="PRINTS" id="PR00300">
    <property type="entry name" value="CLPPROTEASEA"/>
</dbReference>
<evidence type="ECO:0000313" key="12">
    <source>
        <dbReference type="Proteomes" id="UP000218181"/>
    </source>
</evidence>
<evidence type="ECO:0000256" key="8">
    <source>
        <dbReference type="ARBA" id="ARBA00049244"/>
    </source>
</evidence>
<keyword evidence="6" id="KW-0067">ATP-binding</keyword>